<dbReference type="InterPro" id="IPR058922">
    <property type="entry name" value="WHD_DRP"/>
</dbReference>
<dbReference type="Pfam" id="PF23559">
    <property type="entry name" value="WHD_DRP"/>
    <property type="match status" value="1"/>
</dbReference>
<evidence type="ECO:0000259" key="2">
    <source>
        <dbReference type="Pfam" id="PF23559"/>
    </source>
</evidence>
<feature type="domain" description="R13L1/DRL21-like LRR repeat region" evidence="3">
    <location>
        <begin position="292"/>
        <end position="423"/>
    </location>
</feature>
<keyword evidence="1" id="KW-0611">Plant defense</keyword>
<dbReference type="Pfam" id="PF25019">
    <property type="entry name" value="LRR_R13L1-DRL21"/>
    <property type="match status" value="1"/>
</dbReference>
<dbReference type="InterPro" id="IPR056789">
    <property type="entry name" value="LRR_R13L1-DRL21"/>
</dbReference>
<dbReference type="Proteomes" id="UP000324705">
    <property type="component" value="Chromosome 6B"/>
</dbReference>
<organism evidence="4 5">
    <name type="scientific">Triticum turgidum subsp. durum</name>
    <name type="common">Durum wheat</name>
    <name type="synonym">Triticum durum</name>
    <dbReference type="NCBI Taxonomy" id="4567"/>
    <lineage>
        <taxon>Eukaryota</taxon>
        <taxon>Viridiplantae</taxon>
        <taxon>Streptophyta</taxon>
        <taxon>Embryophyta</taxon>
        <taxon>Tracheophyta</taxon>
        <taxon>Spermatophyta</taxon>
        <taxon>Magnoliopsida</taxon>
        <taxon>Liliopsida</taxon>
        <taxon>Poales</taxon>
        <taxon>Poaceae</taxon>
        <taxon>BOP clade</taxon>
        <taxon>Pooideae</taxon>
        <taxon>Triticodae</taxon>
        <taxon>Triticeae</taxon>
        <taxon>Triticinae</taxon>
        <taxon>Triticum</taxon>
    </lineage>
</organism>
<dbReference type="InterPro" id="IPR044974">
    <property type="entry name" value="Disease_R_plants"/>
</dbReference>
<dbReference type="Gramene" id="TRITD6Bv1G002850.1">
    <property type="protein sequence ID" value="TRITD6Bv1G002850.1"/>
    <property type="gene ID" value="TRITD6Bv1G002850"/>
</dbReference>
<reference evidence="4 5" key="1">
    <citation type="submission" date="2017-09" db="EMBL/GenBank/DDBJ databases">
        <authorList>
            <consortium name="International Durum Wheat Genome Sequencing Consortium (IDWGSC)"/>
            <person name="Milanesi L."/>
        </authorList>
    </citation>
    <scope>NUCLEOTIDE SEQUENCE [LARGE SCALE GENOMIC DNA]</scope>
    <source>
        <strain evidence="5">cv. Svevo</strain>
    </source>
</reference>
<dbReference type="Gene3D" id="1.10.10.10">
    <property type="entry name" value="Winged helix-like DNA-binding domain superfamily/Winged helix DNA-binding domain"/>
    <property type="match status" value="1"/>
</dbReference>
<dbReference type="PANTHER" id="PTHR23155:SF1058">
    <property type="entry name" value="OS11G0668100 PROTEIN"/>
    <property type="match status" value="1"/>
</dbReference>
<protein>
    <submittedName>
        <fullName evidence="4">Uncharacterized protein</fullName>
    </submittedName>
</protein>
<evidence type="ECO:0000313" key="5">
    <source>
        <dbReference type="Proteomes" id="UP000324705"/>
    </source>
</evidence>
<dbReference type="PANTHER" id="PTHR23155">
    <property type="entry name" value="DISEASE RESISTANCE PROTEIN RP"/>
    <property type="match status" value="1"/>
</dbReference>
<proteinExistence type="predicted"/>
<feature type="domain" description="Disease resistance protein winged helix" evidence="2">
    <location>
        <begin position="29"/>
        <end position="98"/>
    </location>
</feature>
<dbReference type="EMBL" id="LT934122">
    <property type="protein sequence ID" value="VAI52569.1"/>
    <property type="molecule type" value="Genomic_DNA"/>
</dbReference>
<keyword evidence="5" id="KW-1185">Reference proteome</keyword>
<dbReference type="OMA" id="YFRIENE"/>
<accession>A0A9R0YBX0</accession>
<dbReference type="SUPFAM" id="SSF52047">
    <property type="entry name" value="RNI-like"/>
    <property type="match status" value="1"/>
</dbReference>
<evidence type="ECO:0000259" key="3">
    <source>
        <dbReference type="Pfam" id="PF25019"/>
    </source>
</evidence>
<name>A0A9R0YBX0_TRITD</name>
<dbReference type="Gene3D" id="3.80.10.10">
    <property type="entry name" value="Ribonuclease Inhibitor"/>
    <property type="match status" value="1"/>
</dbReference>
<dbReference type="InterPro" id="IPR036388">
    <property type="entry name" value="WH-like_DNA-bd_sf"/>
</dbReference>
<gene>
    <name evidence="4" type="ORF">TRITD_6Bv1G002850</name>
</gene>
<dbReference type="GO" id="GO:0098542">
    <property type="term" value="P:defense response to other organism"/>
    <property type="evidence" value="ECO:0007669"/>
    <property type="project" value="TreeGrafter"/>
</dbReference>
<dbReference type="AlphaFoldDB" id="A0A9R0YBX0"/>
<dbReference type="InterPro" id="IPR032675">
    <property type="entry name" value="LRR_dom_sf"/>
</dbReference>
<evidence type="ECO:0000313" key="4">
    <source>
        <dbReference type="EMBL" id="VAI52569.1"/>
    </source>
</evidence>
<sequence length="499" mass="56850">MLNDTRGALWWSYQLLNPDIRRCFEFCNIFPRRSGFSRQELVRLWIAGGFVKTSCSEKDMEDVAEDYIQELLSCSFLQPVVDGSFGSDFTIHDLLHDLLDKVTGSDYFRIENETSQRGNKSWKGDIPQDVRHLFIRIYGGELITDKILGLENLRTLILYYGGKDTTVDEKFIECICKMLPNLRVLAIDLSWANTGPNFSLPESISQLKHLRYLSFIAYSCMVILPIALAKLHHIQMLDFVDCEFLGFGSTGLINLRHLFLRTKVKCPNIGRLVSLQTVPTFEVRNEQGYEVKQVSDLNKLRGRLEISGLENVTSKEEALEANLAAKEGLTYFKLKWHGGDDSTRCSPEVEAEVLEGLRHPVGLEVLDIEHFKGSSYPDWMLSAQNGERKDPQLHTLRFSFCGPRGPGPELAAFPCLRVLVLYDCIWDALPDNLEQLKSLKLLIIHHCVNIKALPTLPHSLEEFCVNYGDAEFRKNCQTVGHPCWLKSSTSPRKNLHLHT</sequence>
<evidence type="ECO:0000256" key="1">
    <source>
        <dbReference type="ARBA" id="ARBA00022821"/>
    </source>
</evidence>